<gene>
    <name evidence="1" type="ORF">ARAM_004355</name>
</gene>
<reference evidence="1 2" key="1">
    <citation type="submission" date="2015-02" db="EMBL/GenBank/DDBJ databases">
        <title>Draft Genome Sequences of Two Closely-Related Aflatoxigenic Aspergillus Species Obtained from the Cote d'Ivoire.</title>
        <authorList>
            <person name="Moore G.G."/>
            <person name="Beltz S.B."/>
            <person name="Mack B.M."/>
        </authorList>
    </citation>
    <scope>NUCLEOTIDE SEQUENCE [LARGE SCALE GENOMIC DNA]</scope>
    <source>
        <strain evidence="1 2">SRRC1468</strain>
    </source>
</reference>
<keyword evidence="2" id="KW-1185">Reference proteome</keyword>
<protein>
    <submittedName>
        <fullName evidence="1">Uncharacterized protein</fullName>
    </submittedName>
</protein>
<dbReference type="AlphaFoldDB" id="A0A0F8XTU2"/>
<name>A0A0F8XTU2_9EURO</name>
<evidence type="ECO:0000313" key="2">
    <source>
        <dbReference type="Proteomes" id="UP000034291"/>
    </source>
</evidence>
<sequence length="467" mass="51656">MKTPIVLATAMFEAITKNSLYHLGSLLVGKPITVPSPPYPAASISTTEWTLRPGVYTPRQLVRGFAPLLDTVLYHLAPDPSSPRAARDLLLDNLAANLATDTRESSLTFPEQVTDKGRREIRDQARRIGKHLVQWANEARDSHFEPDLILRSPCEGHLLLPHNVDLMFGRRSKPHLMQLFNEYMHQMILLRDSLLPFHNYEDVLIPVSGKGRGIRDMEGPRAKFLAGLFTKQVTQQSVVAMAREFLAPNLAQATTEGYYGFQYKYGLVLPTLFATGPLPFHLLQYIPAHVYPSHPEILLEYGFPDYYAAPRTEIPKGTATSSLRSFPGATAPQVEKMSLGLRPSHITSPSVGKLDLQLQFDNGQCAMVDIGQIARGHRYAYEAGEPGQVESPSIVHSAGDILFNPEHGLTTAQAGGFHVIPTDDHMVALAVLGKLYPENVVVLSRRDGLEKAVNAGKGFEPKFVVWV</sequence>
<dbReference type="OrthoDB" id="3590765at2759"/>
<dbReference type="Proteomes" id="UP000034291">
    <property type="component" value="Unassembled WGS sequence"/>
</dbReference>
<accession>A0A0F8XTU2</accession>
<organism evidence="1 2">
    <name type="scientific">Aspergillus rambellii</name>
    <dbReference type="NCBI Taxonomy" id="308745"/>
    <lineage>
        <taxon>Eukaryota</taxon>
        <taxon>Fungi</taxon>
        <taxon>Dikarya</taxon>
        <taxon>Ascomycota</taxon>
        <taxon>Pezizomycotina</taxon>
        <taxon>Eurotiomycetes</taxon>
        <taxon>Eurotiomycetidae</taxon>
        <taxon>Eurotiales</taxon>
        <taxon>Aspergillaceae</taxon>
        <taxon>Aspergillus</taxon>
        <taxon>Aspergillus subgen. Nidulantes</taxon>
    </lineage>
</organism>
<evidence type="ECO:0000313" key="1">
    <source>
        <dbReference type="EMBL" id="KKK26952.1"/>
    </source>
</evidence>
<comment type="caution">
    <text evidence="1">The sequence shown here is derived from an EMBL/GenBank/DDBJ whole genome shotgun (WGS) entry which is preliminary data.</text>
</comment>
<proteinExistence type="predicted"/>
<dbReference type="EMBL" id="JZBS01000191">
    <property type="protein sequence ID" value="KKK26952.1"/>
    <property type="molecule type" value="Genomic_DNA"/>
</dbReference>